<keyword evidence="4" id="KW-0472">Membrane</keyword>
<comment type="cofactor">
    <cofactor evidence="1">
        <name>Mg(2+)</name>
        <dbReference type="ChEBI" id="CHEBI:18420"/>
    </cofactor>
</comment>
<dbReference type="InterPro" id="IPR050469">
    <property type="entry name" value="Diguanylate_Cyclase"/>
</dbReference>
<dbReference type="InParanoid" id="A0A7X0MV29"/>
<protein>
    <recommendedName>
        <fullName evidence="2">diguanylate cyclase</fullName>
        <ecNumber evidence="2">2.7.7.65</ecNumber>
    </recommendedName>
</protein>
<evidence type="ECO:0000256" key="4">
    <source>
        <dbReference type="SAM" id="Phobius"/>
    </source>
</evidence>
<keyword evidence="4" id="KW-1133">Transmembrane helix</keyword>
<keyword evidence="7" id="KW-1185">Reference proteome</keyword>
<comment type="caution">
    <text evidence="6">The sequence shown here is derived from an EMBL/GenBank/DDBJ whole genome shotgun (WGS) entry which is preliminary data.</text>
</comment>
<dbReference type="GO" id="GO:1902201">
    <property type="term" value="P:negative regulation of bacterial-type flagellum-dependent cell motility"/>
    <property type="evidence" value="ECO:0007669"/>
    <property type="project" value="TreeGrafter"/>
</dbReference>
<dbReference type="GO" id="GO:0052621">
    <property type="term" value="F:diguanylate cyclase activity"/>
    <property type="evidence" value="ECO:0007669"/>
    <property type="project" value="UniProtKB-EC"/>
</dbReference>
<feature type="transmembrane region" description="Helical" evidence="4">
    <location>
        <begin position="76"/>
        <end position="93"/>
    </location>
</feature>
<dbReference type="Proteomes" id="UP000528457">
    <property type="component" value="Unassembled WGS sequence"/>
</dbReference>
<dbReference type="NCBIfam" id="TIGR00254">
    <property type="entry name" value="GGDEF"/>
    <property type="match status" value="1"/>
</dbReference>
<evidence type="ECO:0000256" key="3">
    <source>
        <dbReference type="ARBA" id="ARBA00034247"/>
    </source>
</evidence>
<dbReference type="AlphaFoldDB" id="A0A7X0MV29"/>
<dbReference type="SMART" id="SM00267">
    <property type="entry name" value="GGDEF"/>
    <property type="match status" value="1"/>
</dbReference>
<name>A0A7X0MV29_9GAMM</name>
<dbReference type="Pfam" id="PF00990">
    <property type="entry name" value="GGDEF"/>
    <property type="match status" value="1"/>
</dbReference>
<dbReference type="PROSITE" id="PS50887">
    <property type="entry name" value="GGDEF"/>
    <property type="match status" value="1"/>
</dbReference>
<feature type="transmembrane region" description="Helical" evidence="4">
    <location>
        <begin position="144"/>
        <end position="166"/>
    </location>
</feature>
<dbReference type="EC" id="2.7.7.65" evidence="2"/>
<evidence type="ECO:0000259" key="5">
    <source>
        <dbReference type="PROSITE" id="PS50887"/>
    </source>
</evidence>
<dbReference type="PANTHER" id="PTHR45138">
    <property type="entry name" value="REGULATORY COMPONENTS OF SENSORY TRANSDUCTION SYSTEM"/>
    <property type="match status" value="1"/>
</dbReference>
<dbReference type="InterPro" id="IPR000160">
    <property type="entry name" value="GGDEF_dom"/>
</dbReference>
<dbReference type="PANTHER" id="PTHR45138:SF9">
    <property type="entry name" value="DIGUANYLATE CYCLASE DGCM-RELATED"/>
    <property type="match status" value="1"/>
</dbReference>
<organism evidence="6 7">
    <name type="scientific">Pseudoteredinibacter isoporae</name>
    <dbReference type="NCBI Taxonomy" id="570281"/>
    <lineage>
        <taxon>Bacteria</taxon>
        <taxon>Pseudomonadati</taxon>
        <taxon>Pseudomonadota</taxon>
        <taxon>Gammaproteobacteria</taxon>
        <taxon>Cellvibrionales</taxon>
        <taxon>Cellvibrionaceae</taxon>
        <taxon>Pseudoteredinibacter</taxon>
    </lineage>
</organism>
<dbReference type="GO" id="GO:0043709">
    <property type="term" value="P:cell adhesion involved in single-species biofilm formation"/>
    <property type="evidence" value="ECO:0007669"/>
    <property type="project" value="TreeGrafter"/>
</dbReference>
<dbReference type="FunFam" id="3.30.70.270:FF:000001">
    <property type="entry name" value="Diguanylate cyclase domain protein"/>
    <property type="match status" value="1"/>
</dbReference>
<evidence type="ECO:0000313" key="6">
    <source>
        <dbReference type="EMBL" id="MBB6521296.1"/>
    </source>
</evidence>
<dbReference type="InterPro" id="IPR029787">
    <property type="entry name" value="Nucleotide_cyclase"/>
</dbReference>
<dbReference type="RefSeq" id="WP_166848889.1">
    <property type="nucleotide sequence ID" value="NZ_JAAONY010000001.1"/>
</dbReference>
<dbReference type="InterPro" id="IPR043128">
    <property type="entry name" value="Rev_trsase/Diguanyl_cyclase"/>
</dbReference>
<feature type="transmembrane region" description="Helical" evidence="4">
    <location>
        <begin position="48"/>
        <end position="69"/>
    </location>
</feature>
<reference evidence="6 7" key="1">
    <citation type="submission" date="2020-08" db="EMBL/GenBank/DDBJ databases">
        <title>Genomic Encyclopedia of Type Strains, Phase IV (KMG-IV): sequencing the most valuable type-strain genomes for metagenomic binning, comparative biology and taxonomic classification.</title>
        <authorList>
            <person name="Goeker M."/>
        </authorList>
    </citation>
    <scope>NUCLEOTIDE SEQUENCE [LARGE SCALE GENOMIC DNA]</scope>
    <source>
        <strain evidence="6 7">DSM 22368</strain>
    </source>
</reference>
<feature type="transmembrane region" description="Helical" evidence="4">
    <location>
        <begin position="121"/>
        <end position="138"/>
    </location>
</feature>
<evidence type="ECO:0000256" key="1">
    <source>
        <dbReference type="ARBA" id="ARBA00001946"/>
    </source>
</evidence>
<gene>
    <name evidence="6" type="ORF">HNR48_001574</name>
</gene>
<dbReference type="CDD" id="cd01949">
    <property type="entry name" value="GGDEF"/>
    <property type="match status" value="1"/>
</dbReference>
<dbReference type="SUPFAM" id="SSF55073">
    <property type="entry name" value="Nucleotide cyclase"/>
    <property type="match status" value="1"/>
</dbReference>
<feature type="domain" description="GGDEF" evidence="5">
    <location>
        <begin position="207"/>
        <end position="336"/>
    </location>
</feature>
<evidence type="ECO:0000256" key="2">
    <source>
        <dbReference type="ARBA" id="ARBA00012528"/>
    </source>
</evidence>
<evidence type="ECO:0000313" key="7">
    <source>
        <dbReference type="Proteomes" id="UP000528457"/>
    </source>
</evidence>
<dbReference type="GO" id="GO:0005886">
    <property type="term" value="C:plasma membrane"/>
    <property type="evidence" value="ECO:0007669"/>
    <property type="project" value="TreeGrafter"/>
</dbReference>
<dbReference type="Gene3D" id="3.30.70.270">
    <property type="match status" value="1"/>
</dbReference>
<comment type="catalytic activity">
    <reaction evidence="3">
        <text>2 GTP = 3',3'-c-di-GMP + 2 diphosphate</text>
        <dbReference type="Rhea" id="RHEA:24898"/>
        <dbReference type="ChEBI" id="CHEBI:33019"/>
        <dbReference type="ChEBI" id="CHEBI:37565"/>
        <dbReference type="ChEBI" id="CHEBI:58805"/>
        <dbReference type="EC" id="2.7.7.65"/>
    </reaction>
</comment>
<keyword evidence="4" id="KW-0812">Transmembrane</keyword>
<feature type="transmembrane region" description="Helical" evidence="4">
    <location>
        <begin position="24"/>
        <end position="42"/>
    </location>
</feature>
<dbReference type="EMBL" id="JACHHT010000001">
    <property type="protein sequence ID" value="MBB6521296.1"/>
    <property type="molecule type" value="Genomic_DNA"/>
</dbReference>
<proteinExistence type="predicted"/>
<sequence>MEDIRFVPNNHGAILSLNKHRKRLLYTINLICIIAIVPFAILSLIHSYIWLGVCLLAFVATLVINTICVIQRGREYFHHVIVMSFLIAALTLAVHHRGVGAVFWVFPVVATSIFVLPMRAALFFSVTLTASVSILMFMEMTHTVAIRASLSLVITIAINYVVVNIIQELQQKLRRSSEEDPLTGLSNRRQLDNEIMAVLDTYTRDGHSAVILLIDIDRFKTINDSFGHDVGDRIIQSVANAIKDNTRKSDAVFRLGGDEFLVLLNGIDWSEGSVIAETIRSKIEKLSEPEAFPVSASIGASVVYDGADKSAWIKQADAAMYQAKINGRNCVHIYQDT</sequence>
<accession>A0A7X0MV29</accession>